<comment type="caution">
    <text evidence="1">The sequence shown here is derived from an EMBL/GenBank/DDBJ whole genome shotgun (WGS) entry which is preliminary data.</text>
</comment>
<accession>A0AAE3ESL0</accession>
<dbReference type="EMBL" id="JAIRBC010000007">
    <property type="protein sequence ID" value="MCG2460310.1"/>
    <property type="molecule type" value="Genomic_DNA"/>
</dbReference>
<proteinExistence type="predicted"/>
<organism evidence="1 2">
    <name type="scientific">Cerina litoralis</name>
    <dbReference type="NCBI Taxonomy" id="2874477"/>
    <lineage>
        <taxon>Bacteria</taxon>
        <taxon>Pseudomonadati</taxon>
        <taxon>Bacteroidota</taxon>
        <taxon>Flavobacteriia</taxon>
        <taxon>Flavobacteriales</taxon>
        <taxon>Flavobacteriaceae</taxon>
        <taxon>Cerina</taxon>
    </lineage>
</organism>
<evidence type="ECO:0000313" key="2">
    <source>
        <dbReference type="Proteomes" id="UP001200642"/>
    </source>
</evidence>
<protein>
    <submittedName>
        <fullName evidence="1">Uncharacterized protein</fullName>
    </submittedName>
</protein>
<gene>
    <name evidence="1" type="ORF">K8352_06090</name>
</gene>
<reference evidence="1" key="1">
    <citation type="submission" date="2023-02" db="EMBL/GenBank/DDBJ databases">
        <title>Genome of Flavobacteriaceae gen. nov. sp. strain F89.</title>
        <authorList>
            <person name="Wang Y."/>
        </authorList>
    </citation>
    <scope>NUCLEOTIDE SEQUENCE</scope>
    <source>
        <strain evidence="1">F89</strain>
    </source>
</reference>
<dbReference type="RefSeq" id="WP_317901454.1">
    <property type="nucleotide sequence ID" value="NZ_JAIRBC010000007.1"/>
</dbReference>
<sequence length="55" mass="6373">MYLIIMFICGFTTGIITLILLVPNNREAEDQIEEYLSEQYNSQKAEMGRGKVLKF</sequence>
<name>A0AAE3ESL0_9FLAO</name>
<dbReference type="AlphaFoldDB" id="A0AAE3ESL0"/>
<dbReference type="Proteomes" id="UP001200642">
    <property type="component" value="Unassembled WGS sequence"/>
</dbReference>
<evidence type="ECO:0000313" key="1">
    <source>
        <dbReference type="EMBL" id="MCG2460310.1"/>
    </source>
</evidence>
<keyword evidence="2" id="KW-1185">Reference proteome</keyword>